<name>E8PQH3_THESS</name>
<feature type="chain" id="PRO_5003225854" description="Lipoprotein" evidence="1">
    <location>
        <begin position="18"/>
        <end position="170"/>
    </location>
</feature>
<dbReference type="KEGG" id="tsc:TSC_c24120"/>
<dbReference type="RefSeq" id="WP_015718272.1">
    <property type="nucleotide sequence ID" value="NC_014974.1"/>
</dbReference>
<dbReference type="eggNOG" id="ENOG5030PY8">
    <property type="taxonomic scope" value="Bacteria"/>
</dbReference>
<reference evidence="2 3" key="2">
    <citation type="journal article" date="2011" name="BMC Genomics">
        <title>Sequence of the hyperplastic genome of the naturally competent Thermus scotoductus SA-01.</title>
        <authorList>
            <person name="Gounder K."/>
            <person name="Brzuszkiewicz E."/>
            <person name="Liesegang H."/>
            <person name="Wollherr A."/>
            <person name="Daniel R."/>
            <person name="Gottschalk G."/>
            <person name="Reva O."/>
            <person name="Kumwenda B."/>
            <person name="Srivastava M."/>
            <person name="Bricio C."/>
            <person name="Berenguer J."/>
            <person name="van Heerden E."/>
            <person name="Litthauer D."/>
        </authorList>
    </citation>
    <scope>NUCLEOTIDE SEQUENCE [LARGE SCALE GENOMIC DNA]</scope>
    <source>
        <strain evidence="3">ATCC 700910 / SA-01</strain>
    </source>
</reference>
<dbReference type="AlphaFoldDB" id="E8PQH3"/>
<evidence type="ECO:0008006" key="4">
    <source>
        <dbReference type="Google" id="ProtNLM"/>
    </source>
</evidence>
<dbReference type="EMBL" id="CP001962">
    <property type="protein sequence ID" value="ADW23012.1"/>
    <property type="molecule type" value="Genomic_DNA"/>
</dbReference>
<sequence>MRALVVLALLLAGCAPIAVLRSPEPVQGHVFTVGGSVFPSSQGQYPVWAVPYLGYAGGNGFWEFNFSVQGSPRVGGKLKLAPGLSLDGGLSLLLTSRGSVAFRDLDVGLIMGVDRFYVSPRLHALAYGDRSDLAFQVSLGYWGEGWVLEAGYPGPYLALGLTFGTAPSGL</sequence>
<keyword evidence="1" id="KW-0732">Signal</keyword>
<dbReference type="HOGENOM" id="CLU_1577762_0_0_0"/>
<proteinExistence type="predicted"/>
<organism evidence="2 3">
    <name type="scientific">Thermus scotoductus (strain ATCC 700910 / SA-01)</name>
    <dbReference type="NCBI Taxonomy" id="743525"/>
    <lineage>
        <taxon>Bacteria</taxon>
        <taxon>Thermotogati</taxon>
        <taxon>Deinococcota</taxon>
        <taxon>Deinococci</taxon>
        <taxon>Thermales</taxon>
        <taxon>Thermaceae</taxon>
        <taxon>Thermus</taxon>
    </lineage>
</organism>
<evidence type="ECO:0000256" key="1">
    <source>
        <dbReference type="SAM" id="SignalP"/>
    </source>
</evidence>
<dbReference type="Proteomes" id="UP000008087">
    <property type="component" value="Chromosome"/>
</dbReference>
<feature type="signal peptide" evidence="1">
    <location>
        <begin position="1"/>
        <end position="17"/>
    </location>
</feature>
<reference evidence="3" key="1">
    <citation type="submission" date="2010-03" db="EMBL/GenBank/DDBJ databases">
        <title>The genome sequence of Thermus scotoductus SA-01.</title>
        <authorList>
            <person name="Gounder K."/>
            <person name="Liesegang H."/>
            <person name="Brzuszkiewicz E."/>
            <person name="Wollherr A."/>
            <person name="Daniel R."/>
            <person name="Gottschalk G."/>
            <person name="van Heerden E."/>
            <person name="Litthauer D."/>
        </authorList>
    </citation>
    <scope>NUCLEOTIDE SEQUENCE [LARGE SCALE GENOMIC DNA]</scope>
    <source>
        <strain evidence="3">ATCC 700910 / SA-01</strain>
    </source>
</reference>
<gene>
    <name evidence="2" type="ordered locus">TSC_c24120</name>
</gene>
<protein>
    <recommendedName>
        <fullName evidence="4">Lipoprotein</fullName>
    </recommendedName>
</protein>
<dbReference type="STRING" id="743525.TSC_c24120"/>
<evidence type="ECO:0000313" key="2">
    <source>
        <dbReference type="EMBL" id="ADW23012.1"/>
    </source>
</evidence>
<accession>E8PQH3</accession>
<evidence type="ECO:0000313" key="3">
    <source>
        <dbReference type="Proteomes" id="UP000008087"/>
    </source>
</evidence>